<feature type="compositionally biased region" description="Low complexity" evidence="1">
    <location>
        <begin position="181"/>
        <end position="196"/>
    </location>
</feature>
<dbReference type="EMBL" id="KN822963">
    <property type="protein sequence ID" value="KIO31385.1"/>
    <property type="molecule type" value="Genomic_DNA"/>
</dbReference>
<organism evidence="2 3">
    <name type="scientific">Tulasnella calospora MUT 4182</name>
    <dbReference type="NCBI Taxonomy" id="1051891"/>
    <lineage>
        <taxon>Eukaryota</taxon>
        <taxon>Fungi</taxon>
        <taxon>Dikarya</taxon>
        <taxon>Basidiomycota</taxon>
        <taxon>Agaricomycotina</taxon>
        <taxon>Agaricomycetes</taxon>
        <taxon>Cantharellales</taxon>
        <taxon>Tulasnellaceae</taxon>
        <taxon>Tulasnella</taxon>
    </lineage>
</organism>
<sequence>MSEEEQCSSDSEDADQMKSADTMMIDAPSAESASSTLPSREIDMDDAEDPKSPNPVEYVFLLSTYGKLPHSSQPTQTPPASDEGSQLPMPDTNPGRDSAPSQSFPFVVAGRQTGPKSSLPSSVVETRRQVAASSSGRAPSTVFTTDKVPSTSPTSLPVPAGLQPGPKPTPRFSVVRTGRQAAASPSSRAPSTLSATDNVNGPPGSIPTQAETPSEAGPHVSNHETSEAAMDGMESRRRAIKGSRRVARAMAKTKVTWQMVQQKARQTQAALEVAQLNAAASAPVSSLQSEELRLSQQWHAAQPPPPPEAMAYINTDQEEYDGDGEAYDGDPDDIDAQIAWALSH</sequence>
<evidence type="ECO:0000313" key="3">
    <source>
        <dbReference type="Proteomes" id="UP000054248"/>
    </source>
</evidence>
<dbReference type="AlphaFoldDB" id="A0A0C3QHN7"/>
<dbReference type="Proteomes" id="UP000054248">
    <property type="component" value="Unassembled WGS sequence"/>
</dbReference>
<feature type="compositionally biased region" description="Acidic residues" evidence="1">
    <location>
        <begin position="1"/>
        <end position="14"/>
    </location>
</feature>
<feature type="compositionally biased region" description="Polar residues" evidence="1">
    <location>
        <begin position="131"/>
        <end position="144"/>
    </location>
</feature>
<proteinExistence type="predicted"/>
<gene>
    <name evidence="2" type="ORF">M407DRAFT_19527</name>
</gene>
<feature type="compositionally biased region" description="Basic residues" evidence="1">
    <location>
        <begin position="238"/>
        <end position="247"/>
    </location>
</feature>
<name>A0A0C3QHN7_9AGAM</name>
<accession>A0A0C3QHN7</accession>
<feature type="region of interest" description="Disordered" evidence="1">
    <location>
        <begin position="1"/>
        <end position="248"/>
    </location>
</feature>
<reference evidence="3" key="2">
    <citation type="submission" date="2015-01" db="EMBL/GenBank/DDBJ databases">
        <title>Evolutionary Origins and Diversification of the Mycorrhizal Mutualists.</title>
        <authorList>
            <consortium name="DOE Joint Genome Institute"/>
            <consortium name="Mycorrhizal Genomics Consortium"/>
            <person name="Kohler A."/>
            <person name="Kuo A."/>
            <person name="Nagy L.G."/>
            <person name="Floudas D."/>
            <person name="Copeland A."/>
            <person name="Barry K.W."/>
            <person name="Cichocki N."/>
            <person name="Veneault-Fourrey C."/>
            <person name="LaButti K."/>
            <person name="Lindquist E.A."/>
            <person name="Lipzen A."/>
            <person name="Lundell T."/>
            <person name="Morin E."/>
            <person name="Murat C."/>
            <person name="Riley R."/>
            <person name="Ohm R."/>
            <person name="Sun H."/>
            <person name="Tunlid A."/>
            <person name="Henrissat B."/>
            <person name="Grigoriev I.V."/>
            <person name="Hibbett D.S."/>
            <person name="Martin F."/>
        </authorList>
    </citation>
    <scope>NUCLEOTIDE SEQUENCE [LARGE SCALE GENOMIC DNA]</scope>
    <source>
        <strain evidence="3">MUT 4182</strain>
    </source>
</reference>
<evidence type="ECO:0000256" key="1">
    <source>
        <dbReference type="SAM" id="MobiDB-lite"/>
    </source>
</evidence>
<dbReference type="OrthoDB" id="3268321at2759"/>
<protein>
    <submittedName>
        <fullName evidence="2">Uncharacterized protein</fullName>
    </submittedName>
</protein>
<feature type="compositionally biased region" description="Low complexity" evidence="1">
    <location>
        <begin position="148"/>
        <end position="159"/>
    </location>
</feature>
<dbReference type="HOGENOM" id="CLU_710166_0_0_1"/>
<keyword evidence="3" id="KW-1185">Reference proteome</keyword>
<feature type="compositionally biased region" description="Polar residues" evidence="1">
    <location>
        <begin position="114"/>
        <end position="124"/>
    </location>
</feature>
<reference evidence="2 3" key="1">
    <citation type="submission" date="2014-04" db="EMBL/GenBank/DDBJ databases">
        <authorList>
            <consortium name="DOE Joint Genome Institute"/>
            <person name="Kuo A."/>
            <person name="Girlanda M."/>
            <person name="Perotto S."/>
            <person name="Kohler A."/>
            <person name="Nagy L.G."/>
            <person name="Floudas D."/>
            <person name="Copeland A."/>
            <person name="Barry K.W."/>
            <person name="Cichocki N."/>
            <person name="Veneault-Fourrey C."/>
            <person name="LaButti K."/>
            <person name="Lindquist E.A."/>
            <person name="Lipzen A."/>
            <person name="Lundell T."/>
            <person name="Morin E."/>
            <person name="Murat C."/>
            <person name="Sun H."/>
            <person name="Tunlid A."/>
            <person name="Henrissat B."/>
            <person name="Grigoriev I.V."/>
            <person name="Hibbett D.S."/>
            <person name="Martin F."/>
            <person name="Nordberg H.P."/>
            <person name="Cantor M.N."/>
            <person name="Hua S.X."/>
        </authorList>
    </citation>
    <scope>NUCLEOTIDE SEQUENCE [LARGE SCALE GENOMIC DNA]</scope>
    <source>
        <strain evidence="2 3">MUT 4182</strain>
    </source>
</reference>
<evidence type="ECO:0000313" key="2">
    <source>
        <dbReference type="EMBL" id="KIO31385.1"/>
    </source>
</evidence>
<feature type="compositionally biased region" description="Polar residues" evidence="1">
    <location>
        <begin position="70"/>
        <end position="79"/>
    </location>
</feature>